<evidence type="ECO:0000256" key="10">
    <source>
        <dbReference type="RuleBase" id="RU004248"/>
    </source>
</evidence>
<dbReference type="GO" id="GO:0005829">
    <property type="term" value="C:cytosol"/>
    <property type="evidence" value="ECO:0007669"/>
    <property type="project" value="TreeGrafter"/>
</dbReference>
<evidence type="ECO:0000256" key="5">
    <source>
        <dbReference type="ARBA" id="ARBA00022723"/>
    </source>
</evidence>
<dbReference type="InterPro" id="IPR011051">
    <property type="entry name" value="RmlC_Cupin_sf"/>
</dbReference>
<proteinExistence type="inferred from homology"/>
<dbReference type="Pfam" id="PF20511">
    <property type="entry name" value="PMI_typeI_cat"/>
    <property type="match status" value="1"/>
</dbReference>
<dbReference type="GO" id="GO:0008270">
    <property type="term" value="F:zinc ion binding"/>
    <property type="evidence" value="ECO:0007669"/>
    <property type="project" value="InterPro"/>
</dbReference>
<evidence type="ECO:0000256" key="8">
    <source>
        <dbReference type="PIRSR" id="PIRSR001480-1"/>
    </source>
</evidence>
<feature type="binding site" evidence="9">
    <location>
        <position position="96"/>
    </location>
    <ligand>
        <name>Zn(2+)</name>
        <dbReference type="ChEBI" id="CHEBI:29105"/>
    </ligand>
</feature>
<dbReference type="InterPro" id="IPR018050">
    <property type="entry name" value="Pmannose_isomerase-type1_CS"/>
</dbReference>
<comment type="catalytic activity">
    <reaction evidence="1">
        <text>D-mannose 6-phosphate = D-fructose 6-phosphate</text>
        <dbReference type="Rhea" id="RHEA:12356"/>
        <dbReference type="ChEBI" id="CHEBI:58735"/>
        <dbReference type="ChEBI" id="CHEBI:61527"/>
        <dbReference type="EC" id="5.3.1.8"/>
    </reaction>
</comment>
<dbReference type="SUPFAM" id="SSF51182">
    <property type="entry name" value="RmlC-like cupins"/>
    <property type="match status" value="1"/>
</dbReference>
<feature type="binding site" evidence="9">
    <location>
        <position position="255"/>
    </location>
    <ligand>
        <name>Zn(2+)</name>
        <dbReference type="ChEBI" id="CHEBI:29105"/>
    </ligand>
</feature>
<dbReference type="EC" id="5.3.1.8" evidence="4"/>
<feature type="binding site" evidence="9">
    <location>
        <position position="123"/>
    </location>
    <ligand>
        <name>Zn(2+)</name>
        <dbReference type="ChEBI" id="CHEBI:29105"/>
    </ligand>
</feature>
<organism evidence="12 13">
    <name type="scientific">Strongyloides venezuelensis</name>
    <name type="common">Threadworm</name>
    <dbReference type="NCBI Taxonomy" id="75913"/>
    <lineage>
        <taxon>Eukaryota</taxon>
        <taxon>Metazoa</taxon>
        <taxon>Ecdysozoa</taxon>
        <taxon>Nematoda</taxon>
        <taxon>Chromadorea</taxon>
        <taxon>Rhabditida</taxon>
        <taxon>Tylenchina</taxon>
        <taxon>Panagrolaimomorpha</taxon>
        <taxon>Strongyloidoidea</taxon>
        <taxon>Strongyloididae</taxon>
        <taxon>Strongyloides</taxon>
    </lineage>
</organism>
<dbReference type="STRING" id="75913.A0A0K0FZ58"/>
<evidence type="ECO:0000256" key="4">
    <source>
        <dbReference type="ARBA" id="ARBA00011956"/>
    </source>
</evidence>
<reference evidence="13" key="2">
    <citation type="submission" date="2015-08" db="UniProtKB">
        <authorList>
            <consortium name="WormBaseParasite"/>
        </authorList>
    </citation>
    <scope>IDENTIFICATION</scope>
</reference>
<dbReference type="Gene3D" id="1.10.441.10">
    <property type="entry name" value="Phosphomannose Isomerase, domain 2"/>
    <property type="match status" value="1"/>
</dbReference>
<evidence type="ECO:0000313" key="12">
    <source>
        <dbReference type="Proteomes" id="UP000035680"/>
    </source>
</evidence>
<evidence type="ECO:0000256" key="2">
    <source>
        <dbReference type="ARBA" id="ARBA00004666"/>
    </source>
</evidence>
<dbReference type="NCBIfam" id="TIGR00218">
    <property type="entry name" value="manA"/>
    <property type="match status" value="1"/>
</dbReference>
<name>A0A0K0FZ58_STRVS</name>
<dbReference type="Gene3D" id="2.60.120.10">
    <property type="entry name" value="Jelly Rolls"/>
    <property type="match status" value="2"/>
</dbReference>
<reference evidence="12" key="1">
    <citation type="submission" date="2014-07" db="EMBL/GenBank/DDBJ databases">
        <authorList>
            <person name="Martin A.A"/>
            <person name="De Silva N."/>
        </authorList>
    </citation>
    <scope>NUCLEOTIDE SEQUENCE</scope>
</reference>
<evidence type="ECO:0000256" key="3">
    <source>
        <dbReference type="ARBA" id="ARBA00010772"/>
    </source>
</evidence>
<dbReference type="InterPro" id="IPR016305">
    <property type="entry name" value="Mannose-6-P_Isomerase"/>
</dbReference>
<evidence type="ECO:0000259" key="11">
    <source>
        <dbReference type="Pfam" id="PF20511"/>
    </source>
</evidence>
<dbReference type="PANTHER" id="PTHR10309:SF0">
    <property type="entry name" value="MANNOSE-6-PHOSPHATE ISOMERASE"/>
    <property type="match status" value="1"/>
</dbReference>
<keyword evidence="12" id="KW-1185">Reference proteome</keyword>
<dbReference type="PROSITE" id="PS00966">
    <property type="entry name" value="PMI_I_2"/>
    <property type="match status" value="1"/>
</dbReference>
<keyword evidence="6 9" id="KW-0862">Zinc</keyword>
<dbReference type="InterPro" id="IPR001250">
    <property type="entry name" value="Man6P_Isoase-1"/>
</dbReference>
<dbReference type="PIRSF" id="PIRSF001480">
    <property type="entry name" value="Mannose-6-phosphate_isomerase"/>
    <property type="match status" value="1"/>
</dbReference>
<dbReference type="GO" id="GO:0004476">
    <property type="term" value="F:mannose-6-phosphate isomerase activity"/>
    <property type="evidence" value="ECO:0007669"/>
    <property type="project" value="UniProtKB-EC"/>
</dbReference>
<comment type="pathway">
    <text evidence="2 10">Nucleotide-sugar biosynthesis; GDP-alpha-D-mannose biosynthesis; alpha-D-mannose 1-phosphate from D-fructose 6-phosphate: step 1/2.</text>
</comment>
<dbReference type="PANTHER" id="PTHR10309">
    <property type="entry name" value="MANNOSE-6-PHOSPHATE ISOMERASE"/>
    <property type="match status" value="1"/>
</dbReference>
<dbReference type="UniPathway" id="UPA00126">
    <property type="reaction ID" value="UER00423"/>
</dbReference>
<feature type="binding site" evidence="9">
    <location>
        <position position="98"/>
    </location>
    <ligand>
        <name>Zn(2+)</name>
        <dbReference type="ChEBI" id="CHEBI:29105"/>
    </ligand>
</feature>
<dbReference type="AlphaFoldDB" id="A0A0K0FZ58"/>
<feature type="active site" evidence="8">
    <location>
        <position position="274"/>
    </location>
</feature>
<sequence>MKKLNCPVQNYAWGKLGNNSIVCKLKSATTCGLDLSLSYAELWMGTHKNGPAKLLDNDTYLSDYLKENPHFLGLHENGDIQFLLKVLSVNKALSIQCHPTKEQAAILRMKDPKNYPDSNHKPEMAIALTNFELLCGFRVAKEILDNLSIVPELKGKLDKKCLDDLKNGNTEESKKALKSIFMMVMEGDNSFNKMVIDNAVKKIKEKVNPSEVEKLFTRLDSEFPGGDVGVLVSLFLNYFTLSPGQSVFLGPNVPHAYLSGECVECMACSDNTIRAGLTPKFKDVKTLGENLVYDMSPPNYFKCDESKKDEGIVKYAPNVYEFSIDLFTNKIRILEKVNASSILIVIKGSAEIEETDTLKVKSGDIIFIPASQEGTPFLNVSLDFEAYRAYTPKI</sequence>
<evidence type="ECO:0000256" key="6">
    <source>
        <dbReference type="ARBA" id="ARBA00022833"/>
    </source>
</evidence>
<dbReference type="CDD" id="cd07011">
    <property type="entry name" value="cupin_PMI_type_I_N"/>
    <property type="match status" value="1"/>
</dbReference>
<comment type="cofactor">
    <cofactor evidence="9">
        <name>Zn(2+)</name>
        <dbReference type="ChEBI" id="CHEBI:29105"/>
    </cofactor>
    <text evidence="9">Binds 1 zinc ion per subunit.</text>
</comment>
<dbReference type="PROSITE" id="PS00965">
    <property type="entry name" value="PMI_I_1"/>
    <property type="match status" value="1"/>
</dbReference>
<evidence type="ECO:0000313" key="13">
    <source>
        <dbReference type="WBParaSite" id="SVE_1773500.1"/>
    </source>
</evidence>
<evidence type="ECO:0000256" key="1">
    <source>
        <dbReference type="ARBA" id="ARBA00000757"/>
    </source>
</evidence>
<dbReference type="Proteomes" id="UP000035680">
    <property type="component" value="Unassembled WGS sequence"/>
</dbReference>
<dbReference type="WBParaSite" id="SVE_1773500.1">
    <property type="protein sequence ID" value="SVE_1773500.1"/>
    <property type="gene ID" value="SVE_1773500"/>
</dbReference>
<keyword evidence="5 9" id="KW-0479">Metal-binding</keyword>
<evidence type="ECO:0000256" key="9">
    <source>
        <dbReference type="PIRSR" id="PIRSR001480-2"/>
    </source>
</evidence>
<dbReference type="InterPro" id="IPR046457">
    <property type="entry name" value="PMI_typeI_cat"/>
</dbReference>
<accession>A0A0K0FZ58</accession>
<keyword evidence="7" id="KW-0413">Isomerase</keyword>
<feature type="domain" description="Phosphomannose isomerase type I catalytic" evidence="11">
    <location>
        <begin position="2"/>
        <end position="138"/>
    </location>
</feature>
<dbReference type="InterPro" id="IPR014710">
    <property type="entry name" value="RmlC-like_jellyroll"/>
</dbReference>
<dbReference type="PRINTS" id="PR00714">
    <property type="entry name" value="MAN6PISMRASE"/>
</dbReference>
<dbReference type="GO" id="GO:0009298">
    <property type="term" value="P:GDP-mannose biosynthetic process"/>
    <property type="evidence" value="ECO:0007669"/>
    <property type="project" value="UniProtKB-UniPathway"/>
</dbReference>
<protein>
    <recommendedName>
        <fullName evidence="4">mannose-6-phosphate isomerase</fullName>
        <ecNumber evidence="4">5.3.1.8</ecNumber>
    </recommendedName>
</protein>
<comment type="similarity">
    <text evidence="3">Belongs to the mannose-6-phosphate isomerase type 1 family.</text>
</comment>
<dbReference type="GO" id="GO:0005975">
    <property type="term" value="P:carbohydrate metabolic process"/>
    <property type="evidence" value="ECO:0007669"/>
    <property type="project" value="InterPro"/>
</dbReference>
<evidence type="ECO:0000256" key="7">
    <source>
        <dbReference type="ARBA" id="ARBA00023235"/>
    </source>
</evidence>